<dbReference type="AlphaFoldDB" id="A0A0A1ZNP6"/>
<dbReference type="Pfam" id="PF02361">
    <property type="entry name" value="CbiQ"/>
    <property type="match status" value="1"/>
</dbReference>
<evidence type="ECO:0000256" key="3">
    <source>
        <dbReference type="ARBA" id="ARBA00022989"/>
    </source>
</evidence>
<accession>A0A0A1ZNP6</accession>
<dbReference type="PANTHER" id="PTHR33514:SF13">
    <property type="entry name" value="PROTEIN ABCI12, CHLOROPLASTIC"/>
    <property type="match status" value="1"/>
</dbReference>
<evidence type="ECO:0000256" key="5">
    <source>
        <dbReference type="SAM" id="Phobius"/>
    </source>
</evidence>
<name>A0A0A1ZNP6_PROMR</name>
<feature type="transmembrane region" description="Helical" evidence="5">
    <location>
        <begin position="29"/>
        <end position="62"/>
    </location>
</feature>
<feature type="transmembrane region" description="Helical" evidence="5">
    <location>
        <begin position="278"/>
        <end position="297"/>
    </location>
</feature>
<gene>
    <name evidence="6" type="ORF">EU93_1156</name>
</gene>
<evidence type="ECO:0000256" key="4">
    <source>
        <dbReference type="ARBA" id="ARBA00023136"/>
    </source>
</evidence>
<keyword evidence="4 5" id="KW-0472">Membrane</keyword>
<dbReference type="CDD" id="cd16914">
    <property type="entry name" value="EcfT"/>
    <property type="match status" value="1"/>
</dbReference>
<dbReference type="InterPro" id="IPR003339">
    <property type="entry name" value="ABC/ECF_trnsptr_transmembrane"/>
</dbReference>
<proteinExistence type="predicted"/>
<feature type="transmembrane region" description="Helical" evidence="5">
    <location>
        <begin position="68"/>
        <end position="91"/>
    </location>
</feature>
<keyword evidence="3 5" id="KW-1133">Transmembrane helix</keyword>
<keyword evidence="2 5" id="KW-0812">Transmembrane</keyword>
<evidence type="ECO:0000256" key="1">
    <source>
        <dbReference type="ARBA" id="ARBA00004141"/>
    </source>
</evidence>
<dbReference type="OrthoDB" id="506777at2"/>
<evidence type="ECO:0000313" key="7">
    <source>
        <dbReference type="Proteomes" id="UP000030491"/>
    </source>
</evidence>
<dbReference type="EMBL" id="JNAJ01000014">
    <property type="protein sequence ID" value="KGF91217.1"/>
    <property type="molecule type" value="Genomic_DNA"/>
</dbReference>
<dbReference type="Proteomes" id="UP000030491">
    <property type="component" value="Unassembled WGS sequence"/>
</dbReference>
<sequence length="304" mass="35395">MNILTRFSVGQYVYGNRSWLRIIDSRLKIIVIMIFLITPIWAGPIWRLSLVGCLLLITFLSLLPSRVWWRSLCLLSCLSLFIGFISILASFDIQSIDSSLRNPNELEVVLESYKNWDILQIPSQRVFFIDFGPYNFSRKAFELGIKTSTLIFTVIHSVNLMLLTTLQEDIVWGLSWFLYPLRKIGLPISKWLFQLLIALRFIPLVQEEFQNIIKSVSVRAINFRNLGFKKSFNLILILVERLFQNIFLRIDQGAESLLSKKKIIIKTNRFRTSYPSKFLNVIVNTLTICFILIAIFLRKLYGAL</sequence>
<evidence type="ECO:0000256" key="2">
    <source>
        <dbReference type="ARBA" id="ARBA00022692"/>
    </source>
</evidence>
<comment type="subcellular location">
    <subcellularLocation>
        <location evidence="1">Membrane</location>
        <topology evidence="1">Multi-pass membrane protein</topology>
    </subcellularLocation>
</comment>
<reference evidence="7" key="1">
    <citation type="journal article" date="2014" name="Sci. Data">
        <title>Genomes of diverse isolates of the marine cyanobacterium Prochlorococcus.</title>
        <authorList>
            <person name="Biller S."/>
            <person name="Berube P."/>
            <person name="Thompson J."/>
            <person name="Kelly L."/>
            <person name="Roggensack S."/>
            <person name="Awad L."/>
            <person name="Roache-Johnson K."/>
            <person name="Ding H."/>
            <person name="Giovannoni S.J."/>
            <person name="Moore L.R."/>
            <person name="Chisholm S.W."/>
        </authorList>
    </citation>
    <scope>NUCLEOTIDE SEQUENCE [LARGE SCALE GENOMIC DNA]</scope>
</reference>
<dbReference type="RefSeq" id="WP_032513996.1">
    <property type="nucleotide sequence ID" value="NZ_JNAJ01000014.1"/>
</dbReference>
<dbReference type="PANTHER" id="PTHR33514">
    <property type="entry name" value="PROTEIN ABCI12, CHLOROPLASTIC"/>
    <property type="match status" value="1"/>
</dbReference>
<protein>
    <submittedName>
        <fullName evidence="6">Transmembrane component of energizing module of ECF transporters in Cyanobacteria</fullName>
    </submittedName>
</protein>
<evidence type="ECO:0000313" key="6">
    <source>
        <dbReference type="EMBL" id="KGF91217.1"/>
    </source>
</evidence>
<dbReference type="GO" id="GO:0005886">
    <property type="term" value="C:plasma membrane"/>
    <property type="evidence" value="ECO:0007669"/>
    <property type="project" value="TreeGrafter"/>
</dbReference>
<comment type="caution">
    <text evidence="6">The sequence shown here is derived from an EMBL/GenBank/DDBJ whole genome shotgun (WGS) entry which is preliminary data.</text>
</comment>
<organism evidence="6 7">
    <name type="scientific">Prochlorococcus marinus str. MIT 9116</name>
    <dbReference type="NCBI Taxonomy" id="167544"/>
    <lineage>
        <taxon>Bacteria</taxon>
        <taxon>Bacillati</taxon>
        <taxon>Cyanobacteriota</taxon>
        <taxon>Cyanophyceae</taxon>
        <taxon>Synechococcales</taxon>
        <taxon>Prochlorococcaceae</taxon>
        <taxon>Prochlorococcus</taxon>
    </lineage>
</organism>